<proteinExistence type="predicted"/>
<feature type="non-terminal residue" evidence="5">
    <location>
        <position position="1"/>
    </location>
</feature>
<dbReference type="AlphaFoldDB" id="A0AAD5X881"/>
<dbReference type="InterPro" id="IPR040458">
    <property type="entry name" value="Vid27"/>
</dbReference>
<name>A0AAD5X881_9FUNG</name>
<dbReference type="PANTHER" id="PTHR31913">
    <property type="entry name" value="VACUOLAR IMPORT AND DEGRADATION PROTEIN 27"/>
    <property type="match status" value="1"/>
</dbReference>
<keyword evidence="6" id="KW-1185">Reference proteome</keyword>
<accession>A0AAD5X881</accession>
<feature type="domain" description="Vid27 N-terminal" evidence="4">
    <location>
        <begin position="1"/>
        <end position="122"/>
    </location>
</feature>
<evidence type="ECO:0008006" key="7">
    <source>
        <dbReference type="Google" id="ProtNLM"/>
    </source>
</evidence>
<feature type="region of interest" description="Disordered" evidence="1">
    <location>
        <begin position="334"/>
        <end position="380"/>
    </location>
</feature>
<evidence type="ECO:0000259" key="4">
    <source>
        <dbReference type="Pfam" id="PF17748"/>
    </source>
</evidence>
<dbReference type="InterPro" id="IPR013863">
    <property type="entry name" value="VID27_C"/>
</dbReference>
<dbReference type="GO" id="GO:0005737">
    <property type="term" value="C:cytoplasm"/>
    <property type="evidence" value="ECO:0007669"/>
    <property type="project" value="TreeGrafter"/>
</dbReference>
<dbReference type="EMBL" id="JADGJH010003549">
    <property type="protein sequence ID" value="KAJ3090213.1"/>
    <property type="molecule type" value="Genomic_DNA"/>
</dbReference>
<sequence length="738" mass="80669">LVVTRVVGEGNDDDDDDDDDGGGGDQRVFVLDEALGFVGLGDANNDKGKALGWVWVDPLDTATDPLDTATATDKTTVFEAHLPPAVAAASAAAFEALVYASMYERRAAKPHADASVQELDAYVAFVQAQARATHAKLLPANPLPSTPAKQVNNNNPAALQQSTPIRQLARSPVDPMSIGSTPLAINSKHVKNNEKKNTLAGPEGESIVKFNRMRENVRAEIIRTARFEFSLLISSAPPDDPQTFIAQPLDSTMNPQFNAHASCFVWLWKADSGGEDAVVYPWSIKFADAVAEALFRDAFGACMYETLNKTEFLKVKEADQKWLTNAYLEDVEMDDAEREAQEEEEEQQEELESETDDDGGGYQDAVDGSAPGDKTAKISNLTVGHGDRSYFVRGHSIGVLGHPDSNSLEYSTVINNVKSIRDNKAFTPSKVLLHDSDTSMLLMRPNDEHFVYRMDLNVGKVVEEWKIDDVTPISEILPEAKNAGMTPNRNLVGINHNSIFRIDPRLADSKLVRSESKTYASNVGQFNCATTTAAGKLAVGSSKGDIRLYDKLNVRAKTHLPGLGDAVLGIDTTESGKWVIATCKNYLLLVCTDGRDSKSANGTFSGFNKSLGDQKPFPVRLQLRPEHVAWMGGSVSFTAARFNTSSGNESGEFEETSIVTSTGPFVVTWNFRRVKQGKLNDYTIKQYANDIVADNFKFGEDRNIIVALPEDVHMISKKSLQTPTKMLKSRSSIVNSPF</sequence>
<dbReference type="Pfam" id="PF17748">
    <property type="entry name" value="VID27_N"/>
    <property type="match status" value="1"/>
</dbReference>
<dbReference type="InterPro" id="IPR040979">
    <property type="entry name" value="Vid27_N"/>
</dbReference>
<dbReference type="GO" id="GO:0005634">
    <property type="term" value="C:nucleus"/>
    <property type="evidence" value="ECO:0007669"/>
    <property type="project" value="TreeGrafter"/>
</dbReference>
<evidence type="ECO:0000313" key="6">
    <source>
        <dbReference type="Proteomes" id="UP001211907"/>
    </source>
</evidence>
<dbReference type="PANTHER" id="PTHR31913:SF0">
    <property type="entry name" value="VACUOLAR IMPORT AND DEGRADATION PROTEIN 27"/>
    <property type="match status" value="1"/>
</dbReference>
<organism evidence="5 6">
    <name type="scientific">Physocladia obscura</name>
    <dbReference type="NCBI Taxonomy" id="109957"/>
    <lineage>
        <taxon>Eukaryota</taxon>
        <taxon>Fungi</taxon>
        <taxon>Fungi incertae sedis</taxon>
        <taxon>Chytridiomycota</taxon>
        <taxon>Chytridiomycota incertae sedis</taxon>
        <taxon>Chytridiomycetes</taxon>
        <taxon>Chytridiales</taxon>
        <taxon>Chytriomycetaceae</taxon>
        <taxon>Physocladia</taxon>
    </lineage>
</organism>
<reference evidence="5" key="1">
    <citation type="submission" date="2020-05" db="EMBL/GenBank/DDBJ databases">
        <title>Phylogenomic resolution of chytrid fungi.</title>
        <authorList>
            <person name="Stajich J.E."/>
            <person name="Amses K."/>
            <person name="Simmons R."/>
            <person name="Seto K."/>
            <person name="Myers J."/>
            <person name="Bonds A."/>
            <person name="Quandt C.A."/>
            <person name="Barry K."/>
            <person name="Liu P."/>
            <person name="Grigoriev I."/>
            <person name="Longcore J.E."/>
            <person name="James T.Y."/>
        </authorList>
    </citation>
    <scope>NUCLEOTIDE SEQUENCE</scope>
    <source>
        <strain evidence="5">JEL0513</strain>
    </source>
</reference>
<dbReference type="Pfam" id="PF08553">
    <property type="entry name" value="VID27"/>
    <property type="match status" value="1"/>
</dbReference>
<evidence type="ECO:0000259" key="3">
    <source>
        <dbReference type="Pfam" id="PF17747"/>
    </source>
</evidence>
<evidence type="ECO:0000259" key="2">
    <source>
        <dbReference type="Pfam" id="PF08553"/>
    </source>
</evidence>
<feature type="compositionally biased region" description="Acidic residues" evidence="1">
    <location>
        <begin position="334"/>
        <end position="359"/>
    </location>
</feature>
<dbReference type="Proteomes" id="UP001211907">
    <property type="component" value="Unassembled WGS sequence"/>
</dbReference>
<evidence type="ECO:0000313" key="5">
    <source>
        <dbReference type="EMBL" id="KAJ3090213.1"/>
    </source>
</evidence>
<comment type="caution">
    <text evidence="5">The sequence shown here is derived from an EMBL/GenBank/DDBJ whole genome shotgun (WGS) entry which is preliminary data.</text>
</comment>
<evidence type="ECO:0000256" key="1">
    <source>
        <dbReference type="SAM" id="MobiDB-lite"/>
    </source>
</evidence>
<protein>
    <recommendedName>
        <fullName evidence="7">VID27 cytoplasmic protein</fullName>
    </recommendedName>
</protein>
<dbReference type="SUPFAM" id="SSF63829">
    <property type="entry name" value="Calcium-dependent phosphotriesterase"/>
    <property type="match status" value="1"/>
</dbReference>
<dbReference type="InterPro" id="IPR040768">
    <property type="entry name" value="Vid27_PH"/>
</dbReference>
<dbReference type="Pfam" id="PF17747">
    <property type="entry name" value="VID27_PH"/>
    <property type="match status" value="1"/>
</dbReference>
<feature type="domain" description="Vid27 PH-like" evidence="3">
    <location>
        <begin position="209"/>
        <end position="306"/>
    </location>
</feature>
<feature type="domain" description="Vacuolar import/degradation Vid27 C-terminal" evidence="2">
    <location>
        <begin position="379"/>
        <end position="726"/>
    </location>
</feature>
<gene>
    <name evidence="5" type="ORF">HK100_007514</name>
</gene>